<dbReference type="PANTHER" id="PTHR14732">
    <property type="entry name" value="RNA POLYMERASE II SUBUNIT B1 CTD PHOSPHATASE RPAP2-RELATED"/>
    <property type="match status" value="1"/>
</dbReference>
<comment type="similarity">
    <text evidence="2 11 12">Belongs to the RPAP2 family.</text>
</comment>
<comment type="catalytic activity">
    <reaction evidence="9 12">
        <text>O-phospho-L-seryl-[protein] + H2O = L-seryl-[protein] + phosphate</text>
        <dbReference type="Rhea" id="RHEA:20629"/>
        <dbReference type="Rhea" id="RHEA-COMP:9863"/>
        <dbReference type="Rhea" id="RHEA-COMP:11604"/>
        <dbReference type="ChEBI" id="CHEBI:15377"/>
        <dbReference type="ChEBI" id="CHEBI:29999"/>
        <dbReference type="ChEBI" id="CHEBI:43474"/>
        <dbReference type="ChEBI" id="CHEBI:83421"/>
        <dbReference type="EC" id="3.1.3.16"/>
    </reaction>
</comment>
<organism evidence="16 17">
    <name type="scientific">Mesocestoides corti</name>
    <name type="common">Flatworm</name>
    <dbReference type="NCBI Taxonomy" id="53468"/>
    <lineage>
        <taxon>Eukaryota</taxon>
        <taxon>Metazoa</taxon>
        <taxon>Spiralia</taxon>
        <taxon>Lophotrochozoa</taxon>
        <taxon>Platyhelminthes</taxon>
        <taxon>Cestoda</taxon>
        <taxon>Eucestoda</taxon>
        <taxon>Cyclophyllidea</taxon>
        <taxon>Mesocestoididae</taxon>
        <taxon>Mesocestoides</taxon>
    </lineage>
</organism>
<dbReference type="PROSITE" id="PS00636">
    <property type="entry name" value="DNAJ_1"/>
    <property type="match status" value="1"/>
</dbReference>
<keyword evidence="3 12" id="KW-0479">Metal-binding</keyword>
<evidence type="ECO:0000256" key="4">
    <source>
        <dbReference type="ARBA" id="ARBA00022771"/>
    </source>
</evidence>
<dbReference type="OrthoDB" id="25761at2759"/>
<dbReference type="CDD" id="cd06257">
    <property type="entry name" value="DnaJ"/>
    <property type="match status" value="1"/>
</dbReference>
<keyword evidence="6 12" id="KW-0862">Zinc</keyword>
<dbReference type="SUPFAM" id="SSF144217">
    <property type="entry name" value="CSL zinc finger"/>
    <property type="match status" value="1"/>
</dbReference>
<dbReference type="AlphaFoldDB" id="A0A3P6GRI6"/>
<dbReference type="EMBL" id="UXSR01005505">
    <property type="protein sequence ID" value="VDD82387.1"/>
    <property type="molecule type" value="Genomic_DNA"/>
</dbReference>
<evidence type="ECO:0000256" key="6">
    <source>
        <dbReference type="ARBA" id="ARBA00022833"/>
    </source>
</evidence>
<comment type="catalytic activity">
    <reaction evidence="10 12">
        <text>O-phospho-L-threonyl-[protein] + H2O = L-threonyl-[protein] + phosphate</text>
        <dbReference type="Rhea" id="RHEA:47004"/>
        <dbReference type="Rhea" id="RHEA-COMP:11060"/>
        <dbReference type="Rhea" id="RHEA-COMP:11605"/>
        <dbReference type="ChEBI" id="CHEBI:15377"/>
        <dbReference type="ChEBI" id="CHEBI:30013"/>
        <dbReference type="ChEBI" id="CHEBI:43474"/>
        <dbReference type="ChEBI" id="CHEBI:61977"/>
        <dbReference type="EC" id="3.1.3.16"/>
    </reaction>
</comment>
<dbReference type="InterPro" id="IPR039693">
    <property type="entry name" value="Rtr1/RPAP2"/>
</dbReference>
<dbReference type="PANTHER" id="PTHR14732:SF0">
    <property type="entry name" value="RNA POLYMERASE II SUBUNIT B1 CTD PHOSPHATASE RPAP2-RELATED"/>
    <property type="match status" value="1"/>
</dbReference>
<feature type="domain" description="J" evidence="14">
    <location>
        <begin position="117"/>
        <end position="187"/>
    </location>
</feature>
<evidence type="ECO:0000256" key="7">
    <source>
        <dbReference type="ARBA" id="ARBA00022912"/>
    </source>
</evidence>
<evidence type="ECO:0000313" key="17">
    <source>
        <dbReference type="Proteomes" id="UP000267029"/>
    </source>
</evidence>
<dbReference type="SMART" id="SM00271">
    <property type="entry name" value="DnaJ"/>
    <property type="match status" value="1"/>
</dbReference>
<evidence type="ECO:0000256" key="12">
    <source>
        <dbReference type="RuleBase" id="RU367080"/>
    </source>
</evidence>
<feature type="compositionally biased region" description="Basic and acidic residues" evidence="13">
    <location>
        <begin position="53"/>
        <end position="79"/>
    </location>
</feature>
<feature type="compositionally biased region" description="Basic and acidic residues" evidence="13">
    <location>
        <begin position="443"/>
        <end position="453"/>
    </location>
</feature>
<keyword evidence="17" id="KW-1185">Reference proteome</keyword>
<evidence type="ECO:0000256" key="2">
    <source>
        <dbReference type="ARBA" id="ARBA00005676"/>
    </source>
</evidence>
<feature type="domain" description="RTR1-type" evidence="15">
    <location>
        <begin position="322"/>
        <end position="406"/>
    </location>
</feature>
<evidence type="ECO:0000256" key="8">
    <source>
        <dbReference type="ARBA" id="ARBA00023242"/>
    </source>
</evidence>
<dbReference type="InterPro" id="IPR001623">
    <property type="entry name" value="DnaJ_domain"/>
</dbReference>
<dbReference type="InterPro" id="IPR036671">
    <property type="entry name" value="DPH_MB_sf"/>
</dbReference>
<dbReference type="Gene3D" id="1.25.40.820">
    <property type="match status" value="1"/>
</dbReference>
<dbReference type="Gene3D" id="3.10.660.10">
    <property type="entry name" value="DPH Zinc finger"/>
    <property type="match status" value="1"/>
</dbReference>
<dbReference type="GO" id="GO:0005634">
    <property type="term" value="C:nucleus"/>
    <property type="evidence" value="ECO:0007669"/>
    <property type="project" value="UniProtKB-SubCell"/>
</dbReference>
<dbReference type="InterPro" id="IPR036869">
    <property type="entry name" value="J_dom_sf"/>
</dbReference>
<evidence type="ECO:0000256" key="11">
    <source>
        <dbReference type="PROSITE-ProRule" id="PRU00812"/>
    </source>
</evidence>
<keyword evidence="4 12" id="KW-0863">Zinc-finger</keyword>
<sequence>MKRLKKTTRCYACTEDTKGVFKMARDLHSRIAAIKARGKERTQAGDDEEDEWKGEHSEQHRHGDECTHRHAVGDSHSEHYISSSDLEEECDGDGRDPKAPAFSTLTRIEGAKPEAENFYHLLGCEPTDDTATLKAALRTKQLQCHPDKCASLPPDQQSFRRSLFDALSRAWQALGDTECRKRYDAILRQAQLQESAGPSCPVQCEIPWSAFLEDDDPKIDPSEIYAVSCRCGGEFIIEGIAALARKPYAYCFQCSLVAKISYPMAGKDLNLKEPDDSDRGPFQASKSDFDATRRRKALCLKNALTIVERFGMNPITVEMVGIALPWLEREQYDDIPVERVGYGNCGYLLCVKPIGTTRIQQQYRISSSRRCVYEVGDRKYFCSDWCYRASCYLRRQIPSEPAWCRPLPTGPMIGLKFLPENAPGRPGKTILDALRHLRLNADIENEGDKKDSSSDEQGSEQGDEESCASEPDNEETVETGPQPWNEVIPRIGSTKVIERKVSAEFNTTSTAGVDIGSYTAVKNTNNLADCVLARLQEWMTKRAVEALFSNEPYASNDPPIHTPSCEVKCDDMIPPAEQPITTIMPLVDSVSQKSYRLRLLMESLLPSLKKILFRLEVSFTAVYSKLQNAMAEFNLSNKNLHLRPKEANLVCLCLLHLLLRGDSHTWRQGRLLEMIGDFDDLNDQAQEFLSQVREIADKLQEDSLDSPS</sequence>
<feature type="compositionally biased region" description="Acidic residues" evidence="13">
    <location>
        <begin position="457"/>
        <end position="477"/>
    </location>
</feature>
<feature type="region of interest" description="Disordered" evidence="13">
    <location>
        <begin position="34"/>
        <end position="101"/>
    </location>
</feature>
<feature type="region of interest" description="Disordered" evidence="13">
    <location>
        <begin position="443"/>
        <end position="491"/>
    </location>
</feature>
<keyword evidence="5 12" id="KW-0378">Hydrolase</keyword>
<comment type="subcellular location">
    <subcellularLocation>
        <location evidence="1 12">Nucleus</location>
    </subcellularLocation>
</comment>
<dbReference type="InterPro" id="IPR038534">
    <property type="entry name" value="Rtr1/RPAP2_sf"/>
</dbReference>
<evidence type="ECO:0000313" key="16">
    <source>
        <dbReference type="EMBL" id="VDD82387.1"/>
    </source>
</evidence>
<evidence type="ECO:0000259" key="14">
    <source>
        <dbReference type="PROSITE" id="PS50076"/>
    </source>
</evidence>
<evidence type="ECO:0000256" key="9">
    <source>
        <dbReference type="ARBA" id="ARBA00047761"/>
    </source>
</evidence>
<dbReference type="GO" id="GO:0043175">
    <property type="term" value="F:RNA polymerase core enzyme binding"/>
    <property type="evidence" value="ECO:0007669"/>
    <property type="project" value="UniProtKB-UniRule"/>
</dbReference>
<evidence type="ECO:0000256" key="5">
    <source>
        <dbReference type="ARBA" id="ARBA00022801"/>
    </source>
</evidence>
<dbReference type="STRING" id="53468.A0A3P6GRI6"/>
<gene>
    <name evidence="16" type="ORF">MCOS_LOCUS8390</name>
</gene>
<proteinExistence type="inferred from homology"/>
<evidence type="ECO:0000256" key="1">
    <source>
        <dbReference type="ARBA" id="ARBA00004123"/>
    </source>
</evidence>
<evidence type="ECO:0000256" key="10">
    <source>
        <dbReference type="ARBA" id="ARBA00048336"/>
    </source>
</evidence>
<dbReference type="EC" id="3.1.3.16" evidence="12"/>
<dbReference type="GO" id="GO:0008420">
    <property type="term" value="F:RNA polymerase II CTD heptapeptide repeat phosphatase activity"/>
    <property type="evidence" value="ECO:0007669"/>
    <property type="project" value="UniProtKB-UniRule"/>
</dbReference>
<evidence type="ECO:0000256" key="13">
    <source>
        <dbReference type="SAM" id="MobiDB-lite"/>
    </source>
</evidence>
<keyword evidence="8 12" id="KW-0539">Nucleus</keyword>
<reference evidence="16 17" key="1">
    <citation type="submission" date="2018-10" db="EMBL/GenBank/DDBJ databases">
        <authorList>
            <consortium name="Pathogen Informatics"/>
        </authorList>
    </citation>
    <scope>NUCLEOTIDE SEQUENCE [LARGE SCALE GENOMIC DNA]</scope>
</reference>
<dbReference type="PROSITE" id="PS51479">
    <property type="entry name" value="ZF_RTR1"/>
    <property type="match status" value="1"/>
</dbReference>
<dbReference type="Pfam" id="PF00226">
    <property type="entry name" value="DnaJ"/>
    <property type="match status" value="1"/>
</dbReference>
<dbReference type="PROSITE" id="PS50076">
    <property type="entry name" value="DNAJ_2"/>
    <property type="match status" value="1"/>
</dbReference>
<dbReference type="Pfam" id="PF04181">
    <property type="entry name" value="RPAP2_Rtr1"/>
    <property type="match status" value="1"/>
</dbReference>
<protein>
    <recommendedName>
        <fullName evidence="12">RNA polymerase II subunit B1 CTD phosphatase RPAP2 homolog</fullName>
        <ecNumber evidence="12">3.1.3.16</ecNumber>
    </recommendedName>
</protein>
<dbReference type="SUPFAM" id="SSF46565">
    <property type="entry name" value="Chaperone J-domain"/>
    <property type="match status" value="1"/>
</dbReference>
<comment type="function">
    <text evidence="12">Putative RNA polymerase II subunit B1 C-terminal domain (CTD) phosphatase involved in RNA polymerase II transcription regulation.</text>
</comment>
<dbReference type="InterPro" id="IPR018253">
    <property type="entry name" value="DnaJ_domain_CS"/>
</dbReference>
<dbReference type="Gene3D" id="1.10.287.110">
    <property type="entry name" value="DnaJ domain"/>
    <property type="match status" value="1"/>
</dbReference>
<evidence type="ECO:0000256" key="3">
    <source>
        <dbReference type="ARBA" id="ARBA00022723"/>
    </source>
</evidence>
<dbReference type="GO" id="GO:0008270">
    <property type="term" value="F:zinc ion binding"/>
    <property type="evidence" value="ECO:0007669"/>
    <property type="project" value="UniProtKB-KW"/>
</dbReference>
<dbReference type="InterPro" id="IPR007308">
    <property type="entry name" value="Rtr1/RPAP2_dom"/>
</dbReference>
<evidence type="ECO:0000259" key="15">
    <source>
        <dbReference type="PROSITE" id="PS51479"/>
    </source>
</evidence>
<dbReference type="Proteomes" id="UP000267029">
    <property type="component" value="Unassembled WGS sequence"/>
</dbReference>
<name>A0A3P6GRI6_MESCO</name>
<dbReference type="GO" id="GO:0005737">
    <property type="term" value="C:cytoplasm"/>
    <property type="evidence" value="ECO:0007669"/>
    <property type="project" value="TreeGrafter"/>
</dbReference>
<keyword evidence="7 12" id="KW-0904">Protein phosphatase</keyword>
<accession>A0A3P6GRI6</accession>